<protein>
    <submittedName>
        <fullName evidence="2">Uncharacterized protein</fullName>
    </submittedName>
</protein>
<keyword evidence="1" id="KW-1133">Transmembrane helix</keyword>
<dbReference type="EMBL" id="JACAZH010000028">
    <property type="protein sequence ID" value="KAF7341017.1"/>
    <property type="molecule type" value="Genomic_DNA"/>
</dbReference>
<name>A0A8H6XIB4_9AGAR</name>
<reference evidence="2" key="1">
    <citation type="submission" date="2020-05" db="EMBL/GenBank/DDBJ databases">
        <title>Mycena genomes resolve the evolution of fungal bioluminescence.</title>
        <authorList>
            <person name="Tsai I.J."/>
        </authorList>
    </citation>
    <scope>NUCLEOTIDE SEQUENCE</scope>
    <source>
        <strain evidence="2">160909Yilan</strain>
    </source>
</reference>
<accession>A0A8H6XIB4</accession>
<comment type="caution">
    <text evidence="2">The sequence shown here is derived from an EMBL/GenBank/DDBJ whole genome shotgun (WGS) entry which is preliminary data.</text>
</comment>
<proteinExistence type="predicted"/>
<keyword evidence="1" id="KW-0472">Membrane</keyword>
<keyword evidence="1" id="KW-0812">Transmembrane</keyword>
<organism evidence="2 3">
    <name type="scientific">Mycena sanguinolenta</name>
    <dbReference type="NCBI Taxonomy" id="230812"/>
    <lineage>
        <taxon>Eukaryota</taxon>
        <taxon>Fungi</taxon>
        <taxon>Dikarya</taxon>
        <taxon>Basidiomycota</taxon>
        <taxon>Agaricomycotina</taxon>
        <taxon>Agaricomycetes</taxon>
        <taxon>Agaricomycetidae</taxon>
        <taxon>Agaricales</taxon>
        <taxon>Marasmiineae</taxon>
        <taxon>Mycenaceae</taxon>
        <taxon>Mycena</taxon>
    </lineage>
</organism>
<evidence type="ECO:0000256" key="1">
    <source>
        <dbReference type="SAM" id="Phobius"/>
    </source>
</evidence>
<evidence type="ECO:0000313" key="2">
    <source>
        <dbReference type="EMBL" id="KAF7341017.1"/>
    </source>
</evidence>
<dbReference type="OrthoDB" id="3268450at2759"/>
<evidence type="ECO:0000313" key="3">
    <source>
        <dbReference type="Proteomes" id="UP000623467"/>
    </source>
</evidence>
<feature type="transmembrane region" description="Helical" evidence="1">
    <location>
        <begin position="74"/>
        <end position="97"/>
    </location>
</feature>
<keyword evidence="3" id="KW-1185">Reference proteome</keyword>
<sequence>MYQTTLSCPPCWLSFVEEADLGPGGHWFFVQDVSEALGLALELFIISVLTITFGPVGAVCWLKIIEATWTPVKLFLLFCGTLSYVVLIWVACELFLLRHNRSSSE</sequence>
<dbReference type="AlphaFoldDB" id="A0A8H6XIB4"/>
<feature type="transmembrane region" description="Helical" evidence="1">
    <location>
        <begin position="36"/>
        <end position="62"/>
    </location>
</feature>
<dbReference type="Proteomes" id="UP000623467">
    <property type="component" value="Unassembled WGS sequence"/>
</dbReference>
<gene>
    <name evidence="2" type="ORF">MSAN_02087400</name>
</gene>